<feature type="signal peptide" evidence="2">
    <location>
        <begin position="1"/>
        <end position="24"/>
    </location>
</feature>
<keyword evidence="5" id="KW-1185">Reference proteome</keyword>
<dbReference type="PANTHER" id="PTHR30535">
    <property type="entry name" value="VITAMIN B12-BINDING PROTEIN"/>
    <property type="match status" value="1"/>
</dbReference>
<feature type="domain" description="Fe/B12 periplasmic-binding" evidence="3">
    <location>
        <begin position="64"/>
        <end position="337"/>
    </location>
</feature>
<dbReference type="Proteomes" id="UP001595699">
    <property type="component" value="Unassembled WGS sequence"/>
</dbReference>
<reference evidence="5" key="1">
    <citation type="journal article" date="2019" name="Int. J. Syst. Evol. Microbiol.">
        <title>The Global Catalogue of Microorganisms (GCM) 10K type strain sequencing project: providing services to taxonomists for standard genome sequencing and annotation.</title>
        <authorList>
            <consortium name="The Broad Institute Genomics Platform"/>
            <consortium name="The Broad Institute Genome Sequencing Center for Infectious Disease"/>
            <person name="Wu L."/>
            <person name="Ma J."/>
        </authorList>
    </citation>
    <scope>NUCLEOTIDE SEQUENCE [LARGE SCALE GENOMIC DNA]</scope>
    <source>
        <strain evidence="5">CGMCC 4.7241</strain>
    </source>
</reference>
<comment type="similarity">
    <text evidence="1">Belongs to the bacterial solute-binding protein 8 family.</text>
</comment>
<evidence type="ECO:0000313" key="4">
    <source>
        <dbReference type="EMBL" id="MFC3761932.1"/>
    </source>
</evidence>
<gene>
    <name evidence="4" type="ORF">ACFOUW_13910</name>
</gene>
<accession>A0ABV7YAK1</accession>
<evidence type="ECO:0000256" key="1">
    <source>
        <dbReference type="ARBA" id="ARBA00008814"/>
    </source>
</evidence>
<evidence type="ECO:0000256" key="2">
    <source>
        <dbReference type="SAM" id="SignalP"/>
    </source>
</evidence>
<dbReference type="PANTHER" id="PTHR30535:SF7">
    <property type="entry name" value="IRON(III) DICITRATE-BINDING PROTEIN"/>
    <property type="match status" value="1"/>
</dbReference>
<dbReference type="InterPro" id="IPR002491">
    <property type="entry name" value="ABC_transptr_periplasmic_BD"/>
</dbReference>
<dbReference type="Gene3D" id="3.40.50.1980">
    <property type="entry name" value="Nitrogenase molybdenum iron protein domain"/>
    <property type="match status" value="2"/>
</dbReference>
<organism evidence="4 5">
    <name type="scientific">Tenggerimyces flavus</name>
    <dbReference type="NCBI Taxonomy" id="1708749"/>
    <lineage>
        <taxon>Bacteria</taxon>
        <taxon>Bacillati</taxon>
        <taxon>Actinomycetota</taxon>
        <taxon>Actinomycetes</taxon>
        <taxon>Propionibacteriales</taxon>
        <taxon>Nocardioidaceae</taxon>
        <taxon>Tenggerimyces</taxon>
    </lineage>
</organism>
<protein>
    <submittedName>
        <fullName evidence="4">ABC transporter substrate-binding protein</fullName>
    </submittedName>
</protein>
<keyword evidence="2" id="KW-0732">Signal</keyword>
<name>A0ABV7YAK1_9ACTN</name>
<dbReference type="EMBL" id="JBHRZH010000011">
    <property type="protein sequence ID" value="MFC3761932.1"/>
    <property type="molecule type" value="Genomic_DNA"/>
</dbReference>
<dbReference type="RefSeq" id="WP_205121362.1">
    <property type="nucleotide sequence ID" value="NZ_JAFBCM010000001.1"/>
</dbReference>
<evidence type="ECO:0000313" key="5">
    <source>
        <dbReference type="Proteomes" id="UP001595699"/>
    </source>
</evidence>
<evidence type="ECO:0000259" key="3">
    <source>
        <dbReference type="PROSITE" id="PS50983"/>
    </source>
</evidence>
<proteinExistence type="inferred from homology"/>
<feature type="chain" id="PRO_5047263805" evidence="2">
    <location>
        <begin position="25"/>
        <end position="337"/>
    </location>
</feature>
<dbReference type="InterPro" id="IPR050902">
    <property type="entry name" value="ABC_Transporter_SBP"/>
</dbReference>
<dbReference type="SUPFAM" id="SSF53807">
    <property type="entry name" value="Helical backbone' metal receptor"/>
    <property type="match status" value="1"/>
</dbReference>
<dbReference type="PROSITE" id="PS50983">
    <property type="entry name" value="FE_B12_PBP"/>
    <property type="match status" value="1"/>
</dbReference>
<sequence>MHVRKRLLLLAPVLALGLMPVACGNEATPAAGPSTGSSNEAVAGFPVTIDNCGAKVTFERPPERVILLESAPVTIFKGLGVLDKVVLRAGAFPPAYFDDETNTFIEKIESLGEDLDSSGHLKLSQETVIAKEPDLVMGLPDGFTREGLAASGINALMQPVYCPEGAPGATTFDDIYGQVETYGKIFGRQKEAAAMIDTLQERVTKATVRPTGKKRTAAVLFPTVGGGSGYAYGNKSMSHPQLEAAGFTNVFGDVNERVFEVTLESIIDRDPDVLVLLYVDGDPKAVKHAIVKLPGANDLRAVKNDAILVQLFNFTEPPTPLSVDGLERIEQHFGSGT</sequence>
<dbReference type="Pfam" id="PF01497">
    <property type="entry name" value="Peripla_BP_2"/>
    <property type="match status" value="1"/>
</dbReference>
<comment type="caution">
    <text evidence="4">The sequence shown here is derived from an EMBL/GenBank/DDBJ whole genome shotgun (WGS) entry which is preliminary data.</text>
</comment>